<keyword evidence="1" id="KW-1133">Transmembrane helix</keyword>
<gene>
    <name evidence="2" type="primary">traX_3</name>
    <name evidence="2" type="ORF">NCTC8333_06141</name>
</gene>
<feature type="transmembrane region" description="Helical" evidence="1">
    <location>
        <begin position="17"/>
        <end position="34"/>
    </location>
</feature>
<dbReference type="InterPro" id="IPR008875">
    <property type="entry name" value="TraX"/>
</dbReference>
<evidence type="ECO:0000313" key="3">
    <source>
        <dbReference type="Proteomes" id="UP000254718"/>
    </source>
</evidence>
<feature type="transmembrane region" description="Helical" evidence="1">
    <location>
        <begin position="40"/>
        <end position="61"/>
    </location>
</feature>
<keyword evidence="1" id="KW-0472">Membrane</keyword>
<name>A0AAX2KJZ3_ECOLX</name>
<reference evidence="2 3" key="1">
    <citation type="submission" date="2018-06" db="EMBL/GenBank/DDBJ databases">
        <authorList>
            <consortium name="Pathogen Informatics"/>
            <person name="Doyle S."/>
        </authorList>
    </citation>
    <scope>NUCLEOTIDE SEQUENCE [LARGE SCALE GENOMIC DNA]</scope>
    <source>
        <strain evidence="2 3">NCTC8333</strain>
    </source>
</reference>
<dbReference type="Pfam" id="PF05857">
    <property type="entry name" value="TraX"/>
    <property type="match status" value="1"/>
</dbReference>
<dbReference type="AlphaFoldDB" id="A0AAX2KJZ3"/>
<proteinExistence type="predicted"/>
<evidence type="ECO:0000313" key="2">
    <source>
        <dbReference type="EMBL" id="STO17898.1"/>
    </source>
</evidence>
<keyword evidence="1" id="KW-0812">Transmembrane</keyword>
<organism evidence="2 3">
    <name type="scientific">Escherichia coli</name>
    <dbReference type="NCBI Taxonomy" id="562"/>
    <lineage>
        <taxon>Bacteria</taxon>
        <taxon>Pseudomonadati</taxon>
        <taxon>Pseudomonadota</taxon>
        <taxon>Gammaproteobacteria</taxon>
        <taxon>Enterobacterales</taxon>
        <taxon>Enterobacteriaceae</taxon>
        <taxon>Escherichia</taxon>
    </lineage>
</organism>
<dbReference type="EMBL" id="UGFE01000005">
    <property type="protein sequence ID" value="STO17898.1"/>
    <property type="molecule type" value="Genomic_DNA"/>
</dbReference>
<dbReference type="Proteomes" id="UP000254718">
    <property type="component" value="Unassembled WGS sequence"/>
</dbReference>
<accession>A0AAX2KJZ3</accession>
<sequence>MLAVSHRLYRAEDRAERLALVACLLAVIPALNLATSDAAAVAGLVMTVLTVGLVSCAGKSLPRSGPGIFSRYSTPVIWLCWAFWRCDGCGIFDRNRMIRQRQNTA</sequence>
<protein>
    <submittedName>
        <fullName evidence="2">IncF transfer acetylation protein TraX</fullName>
    </submittedName>
</protein>
<comment type="caution">
    <text evidence="2">The sequence shown here is derived from an EMBL/GenBank/DDBJ whole genome shotgun (WGS) entry which is preliminary data.</text>
</comment>
<evidence type="ECO:0000256" key="1">
    <source>
        <dbReference type="SAM" id="Phobius"/>
    </source>
</evidence>